<reference evidence="2" key="1">
    <citation type="submission" date="2018-05" db="EMBL/GenBank/DDBJ databases">
        <authorList>
            <person name="Lanie J.A."/>
            <person name="Ng W.-L."/>
            <person name="Kazmierczak K.M."/>
            <person name="Andrzejewski T.M."/>
            <person name="Davidsen T.M."/>
            <person name="Wayne K.J."/>
            <person name="Tettelin H."/>
            <person name="Glass J.I."/>
            <person name="Rusch D."/>
            <person name="Podicherti R."/>
            <person name="Tsui H.-C.T."/>
            <person name="Winkler M.E."/>
        </authorList>
    </citation>
    <scope>NUCLEOTIDE SEQUENCE</scope>
</reference>
<proteinExistence type="predicted"/>
<evidence type="ECO:0000313" key="2">
    <source>
        <dbReference type="EMBL" id="SVD89361.1"/>
    </source>
</evidence>
<sequence length="104" mass="11796">MADPHEEGRVSRDHYYRKTEVRGRMFAILDWAVDDRGLKLMPHISRAVRRSDILELITTDEERKGSDTIVDQIATLGFVEVTEAGLLLKGDTLSIDKEDIGEVI</sequence>
<organism evidence="2">
    <name type="scientific">marine metagenome</name>
    <dbReference type="NCBI Taxonomy" id="408172"/>
    <lineage>
        <taxon>unclassified sequences</taxon>
        <taxon>metagenomes</taxon>
        <taxon>ecological metagenomes</taxon>
    </lineage>
</organism>
<feature type="domain" description="DUF6917" evidence="1">
    <location>
        <begin position="16"/>
        <end position="103"/>
    </location>
</feature>
<dbReference type="InterPro" id="IPR054210">
    <property type="entry name" value="DUF6917"/>
</dbReference>
<accession>A0A382Z1Q2</accession>
<protein>
    <recommendedName>
        <fullName evidence="1">DUF6917 domain-containing protein</fullName>
    </recommendedName>
</protein>
<name>A0A382Z1Q2_9ZZZZ</name>
<dbReference type="AlphaFoldDB" id="A0A382Z1Q2"/>
<dbReference type="Pfam" id="PF21891">
    <property type="entry name" value="DUF6917"/>
    <property type="match status" value="1"/>
</dbReference>
<dbReference type="EMBL" id="UINC01180259">
    <property type="protein sequence ID" value="SVD89361.1"/>
    <property type="molecule type" value="Genomic_DNA"/>
</dbReference>
<gene>
    <name evidence="2" type="ORF">METZ01_LOCUS442215</name>
</gene>
<evidence type="ECO:0000259" key="1">
    <source>
        <dbReference type="Pfam" id="PF21891"/>
    </source>
</evidence>
<feature type="non-terminal residue" evidence="2">
    <location>
        <position position="104"/>
    </location>
</feature>